<feature type="domain" description="HTH lysR-type" evidence="5">
    <location>
        <begin position="1"/>
        <end position="59"/>
    </location>
</feature>
<dbReference type="PANTHER" id="PTHR30537">
    <property type="entry name" value="HTH-TYPE TRANSCRIPTIONAL REGULATOR"/>
    <property type="match status" value="1"/>
</dbReference>
<dbReference type="InterPro" id="IPR036390">
    <property type="entry name" value="WH_DNA-bd_sf"/>
</dbReference>
<comment type="similarity">
    <text evidence="1">Belongs to the LysR transcriptional regulatory family.</text>
</comment>
<sequence length="295" mass="32059">MDKLAVMHAFRRIVERGSFARASEDLGVSPALLSREIRLLEEGLGTLLLTRTTRSMSLTDAGRLYYEEAQNILAAVGDVENRIREGAGAVRGHLRVNASNSFGQEVIAPMLPGFMASFPDLRVTLSMDDRVVDMVEGGFDVSIRIRAAMPDSALVARKIGAVRQRVYASPAYVASAGMPEKPEDVARHKVIGFLLADHLTTWTLTGPDGTTTVELDPMIRVGNSLVLRDLLISGQGIGTLPDFVSRRAEARGDLVRVLSDYELPAPEIFAVTTSRLGADAKVSAFVDHLRSTLRD</sequence>
<dbReference type="FunFam" id="1.10.10.10:FF:000001">
    <property type="entry name" value="LysR family transcriptional regulator"/>
    <property type="match status" value="1"/>
</dbReference>
<organism evidence="6 7">
    <name type="scientific">Ruegeria arenilitoris</name>
    <dbReference type="NCBI Taxonomy" id="1173585"/>
    <lineage>
        <taxon>Bacteria</taxon>
        <taxon>Pseudomonadati</taxon>
        <taxon>Pseudomonadota</taxon>
        <taxon>Alphaproteobacteria</taxon>
        <taxon>Rhodobacterales</taxon>
        <taxon>Roseobacteraceae</taxon>
        <taxon>Ruegeria</taxon>
    </lineage>
</organism>
<dbReference type="Gene3D" id="3.40.190.290">
    <property type="match status" value="1"/>
</dbReference>
<evidence type="ECO:0000256" key="4">
    <source>
        <dbReference type="ARBA" id="ARBA00023163"/>
    </source>
</evidence>
<dbReference type="Pfam" id="PF00126">
    <property type="entry name" value="HTH_1"/>
    <property type="match status" value="1"/>
</dbReference>
<proteinExistence type="inferred from homology"/>
<evidence type="ECO:0000256" key="1">
    <source>
        <dbReference type="ARBA" id="ARBA00009437"/>
    </source>
</evidence>
<keyword evidence="2" id="KW-0805">Transcription regulation</keyword>
<dbReference type="InterPro" id="IPR058163">
    <property type="entry name" value="LysR-type_TF_proteobact-type"/>
</dbReference>
<dbReference type="Pfam" id="PF03466">
    <property type="entry name" value="LysR_substrate"/>
    <property type="match status" value="1"/>
</dbReference>
<dbReference type="GO" id="GO:0003677">
    <property type="term" value="F:DNA binding"/>
    <property type="evidence" value="ECO:0007669"/>
    <property type="project" value="UniProtKB-KW"/>
</dbReference>
<keyword evidence="7" id="KW-1185">Reference proteome</keyword>
<evidence type="ECO:0000313" key="7">
    <source>
        <dbReference type="Proteomes" id="UP000202485"/>
    </source>
</evidence>
<gene>
    <name evidence="6" type="primary">dmlR_2</name>
    <name evidence="6" type="ORF">RUA8715_01850</name>
</gene>
<dbReference type="InterPro" id="IPR000847">
    <property type="entry name" value="LysR_HTH_N"/>
</dbReference>
<reference evidence="7" key="1">
    <citation type="submission" date="2017-05" db="EMBL/GenBank/DDBJ databases">
        <authorList>
            <person name="Rodrigo-Torres L."/>
            <person name="Arahal R. D."/>
            <person name="Lucena T."/>
        </authorList>
    </citation>
    <scope>NUCLEOTIDE SEQUENCE [LARGE SCALE GENOMIC DNA]</scope>
    <source>
        <strain evidence="7">CECT 8715</strain>
    </source>
</reference>
<name>A0A238KER0_9RHOB</name>
<keyword evidence="4" id="KW-0804">Transcription</keyword>
<dbReference type="GO" id="GO:0003700">
    <property type="term" value="F:DNA-binding transcription factor activity"/>
    <property type="evidence" value="ECO:0007669"/>
    <property type="project" value="InterPro"/>
</dbReference>
<dbReference type="AlphaFoldDB" id="A0A238KER0"/>
<dbReference type="OrthoDB" id="9813056at2"/>
<dbReference type="PROSITE" id="PS50931">
    <property type="entry name" value="HTH_LYSR"/>
    <property type="match status" value="1"/>
</dbReference>
<dbReference type="CDD" id="cd08422">
    <property type="entry name" value="PBP2_CrgA_like"/>
    <property type="match status" value="1"/>
</dbReference>
<dbReference type="RefSeq" id="WP_093963375.1">
    <property type="nucleotide sequence ID" value="NZ_FXYG01000002.1"/>
</dbReference>
<dbReference type="InterPro" id="IPR036388">
    <property type="entry name" value="WH-like_DNA-bd_sf"/>
</dbReference>
<dbReference type="SUPFAM" id="SSF53850">
    <property type="entry name" value="Periplasmic binding protein-like II"/>
    <property type="match status" value="1"/>
</dbReference>
<dbReference type="Gene3D" id="1.10.10.10">
    <property type="entry name" value="Winged helix-like DNA-binding domain superfamily/Winged helix DNA-binding domain"/>
    <property type="match status" value="1"/>
</dbReference>
<dbReference type="SUPFAM" id="SSF46785">
    <property type="entry name" value="Winged helix' DNA-binding domain"/>
    <property type="match status" value="1"/>
</dbReference>
<dbReference type="PANTHER" id="PTHR30537:SF5">
    <property type="entry name" value="HTH-TYPE TRANSCRIPTIONAL ACTIVATOR TTDR-RELATED"/>
    <property type="match status" value="1"/>
</dbReference>
<dbReference type="Proteomes" id="UP000202485">
    <property type="component" value="Unassembled WGS sequence"/>
</dbReference>
<evidence type="ECO:0000313" key="6">
    <source>
        <dbReference type="EMBL" id="SMX40974.1"/>
    </source>
</evidence>
<protein>
    <submittedName>
        <fullName evidence="6">HTH-type transcriptional regulator DmlR</fullName>
    </submittedName>
</protein>
<keyword evidence="3" id="KW-0238">DNA-binding</keyword>
<dbReference type="InterPro" id="IPR005119">
    <property type="entry name" value="LysR_subst-bd"/>
</dbReference>
<evidence type="ECO:0000256" key="3">
    <source>
        <dbReference type="ARBA" id="ARBA00023125"/>
    </source>
</evidence>
<evidence type="ECO:0000256" key="2">
    <source>
        <dbReference type="ARBA" id="ARBA00023015"/>
    </source>
</evidence>
<evidence type="ECO:0000259" key="5">
    <source>
        <dbReference type="PROSITE" id="PS50931"/>
    </source>
</evidence>
<dbReference type="EMBL" id="FXYG01000002">
    <property type="protein sequence ID" value="SMX40974.1"/>
    <property type="molecule type" value="Genomic_DNA"/>
</dbReference>
<accession>A0A238KER0</accession>